<evidence type="ECO:0000256" key="1">
    <source>
        <dbReference type="ARBA" id="ARBA00022729"/>
    </source>
</evidence>
<dbReference type="AlphaFoldDB" id="A0A1G2F457"/>
<feature type="domain" description="LamG-like jellyroll fold" evidence="3">
    <location>
        <begin position="535"/>
        <end position="689"/>
    </location>
</feature>
<keyword evidence="1" id="KW-0732">Signal</keyword>
<protein>
    <recommendedName>
        <fullName evidence="3">LamG-like jellyroll fold domain-containing protein</fullName>
    </recommendedName>
</protein>
<gene>
    <name evidence="4" type="ORF">A2V69_00620</name>
</gene>
<evidence type="ECO:0000259" key="3">
    <source>
        <dbReference type="SMART" id="SM00560"/>
    </source>
</evidence>
<feature type="domain" description="LamG-like jellyroll fold" evidence="3">
    <location>
        <begin position="315"/>
        <end position="445"/>
    </location>
</feature>
<evidence type="ECO:0000256" key="2">
    <source>
        <dbReference type="ARBA" id="ARBA00023157"/>
    </source>
</evidence>
<organism evidence="4 5">
    <name type="scientific">Candidatus Portnoybacteria bacterium RBG_13_40_8</name>
    <dbReference type="NCBI Taxonomy" id="1801990"/>
    <lineage>
        <taxon>Bacteria</taxon>
        <taxon>Candidatus Portnoyibacteriota</taxon>
    </lineage>
</organism>
<dbReference type="SMART" id="SM00560">
    <property type="entry name" value="LamGL"/>
    <property type="match status" value="3"/>
</dbReference>
<name>A0A1G2F457_9BACT</name>
<dbReference type="STRING" id="1801990.A2V69_00620"/>
<accession>A0A1G2F457</accession>
<proteinExistence type="predicted"/>
<dbReference type="Gene3D" id="2.60.120.200">
    <property type="match status" value="3"/>
</dbReference>
<dbReference type="EMBL" id="MHMT01000012">
    <property type="protein sequence ID" value="OGZ32864.1"/>
    <property type="molecule type" value="Genomic_DNA"/>
</dbReference>
<dbReference type="Proteomes" id="UP000177810">
    <property type="component" value="Unassembled WGS sequence"/>
</dbReference>
<dbReference type="SUPFAM" id="SSF49899">
    <property type="entry name" value="Concanavalin A-like lectins/glucanases"/>
    <property type="match status" value="3"/>
</dbReference>
<feature type="domain" description="LamG-like jellyroll fold" evidence="3">
    <location>
        <begin position="98"/>
        <end position="229"/>
    </location>
</feature>
<evidence type="ECO:0000313" key="5">
    <source>
        <dbReference type="Proteomes" id="UP000177810"/>
    </source>
</evidence>
<dbReference type="PANTHER" id="PTHR47635:SF2">
    <property type="entry name" value="LAMG-LIKE JELLYROLL FOLD DOMAIN-CONTAINING PROTEIN"/>
    <property type="match status" value="1"/>
</dbReference>
<sequence length="699" mass="76882">MKKFLYFIIFTFGLLIAQNAFASIILRPVFHTGLVGYWSFQEGAGNNVYDKSGKGNTGTWNGTGTSHWADGKIGKGGSFNGTDDYVALSNSSDYKPTSRVTISAWFKADDWDSSFVITGISVANMHFYIAEGGGYEHPTIYLTFAGAGAQMAQWANQSLNVGQWYHIAGVYDGNDLILYFDGVARKVTNIGVDTISQPASTMLIGRLGADYSNGLIDEVRIYNRALDESEISRLYKLSQPKISTVAMNNGLVGYWDFQEGAGNNVYDKSGYDNDGIWNGTGSHWADGKIGKGGSFNGTDDYVYVTEPTGELNLVNNFTLSAWIKPEDSSGTRAIVGRYYQYVLWIENDNTLSAIIRNSSGDYEYPTSGTAVTEGVWSHVAITFSDSVVTFYINGVKIITDSIATSQIFSDTNYYMHFGIYSSLVSLRFPGIIDEIRAYNRVLSEGEMSRLYKLSQPKINASQNNQLTNGLVGLWSFNGSDIDGNEAYDRSGQGNTGTIVGATKTIGKVGQAMEFNGTSDYIAITDDSIFDLNASNSYSWSFWIKPQNLTNPNTIWSQDLGIDDDTYVLIYAGSFDVERWGPVTNGIGAGWVNQGSSGGEQLIVETNNNVLTLNTWHHVVITYTYSTNALTRFKIYVDGADKTTGAEQGGTSIENISPAYTRIGSNQQYGEYFDGMIDEARFYNRALTAQEVLRLYNMGH</sequence>
<reference evidence="4 5" key="1">
    <citation type="journal article" date="2016" name="Nat. Commun.">
        <title>Thousands of microbial genomes shed light on interconnected biogeochemical processes in an aquifer system.</title>
        <authorList>
            <person name="Anantharaman K."/>
            <person name="Brown C.T."/>
            <person name="Hug L.A."/>
            <person name="Sharon I."/>
            <person name="Castelle C.J."/>
            <person name="Probst A.J."/>
            <person name="Thomas B.C."/>
            <person name="Singh A."/>
            <person name="Wilkins M.J."/>
            <person name="Karaoz U."/>
            <person name="Brodie E.L."/>
            <person name="Williams K.H."/>
            <person name="Hubbard S.S."/>
            <person name="Banfield J.F."/>
        </authorList>
    </citation>
    <scope>NUCLEOTIDE SEQUENCE [LARGE SCALE GENOMIC DNA]</scope>
</reference>
<keyword evidence="2" id="KW-1015">Disulfide bond</keyword>
<comment type="caution">
    <text evidence="4">The sequence shown here is derived from an EMBL/GenBank/DDBJ whole genome shotgun (WGS) entry which is preliminary data.</text>
</comment>
<dbReference type="InterPro" id="IPR013320">
    <property type="entry name" value="ConA-like_dom_sf"/>
</dbReference>
<evidence type="ECO:0000313" key="4">
    <source>
        <dbReference type="EMBL" id="OGZ32864.1"/>
    </source>
</evidence>
<dbReference type="InterPro" id="IPR006558">
    <property type="entry name" value="LamG-like"/>
</dbReference>
<dbReference type="PANTHER" id="PTHR47635">
    <property type="entry name" value="CUB DOMAIN-CONTAINING PROTEIN"/>
    <property type="match status" value="1"/>
</dbReference>
<dbReference type="Pfam" id="PF13385">
    <property type="entry name" value="Laminin_G_3"/>
    <property type="match status" value="3"/>
</dbReference>